<evidence type="ECO:0000256" key="4">
    <source>
        <dbReference type="SAM" id="Coils"/>
    </source>
</evidence>
<keyword evidence="2" id="KW-0963">Cytoplasm</keyword>
<evidence type="ECO:0000256" key="2">
    <source>
        <dbReference type="ARBA" id="ARBA00022490"/>
    </source>
</evidence>
<evidence type="ECO:0000313" key="7">
    <source>
        <dbReference type="Proteomes" id="UP000639338"/>
    </source>
</evidence>
<dbReference type="AlphaFoldDB" id="A0A834XTM2"/>
<dbReference type="Gene3D" id="1.20.1270.60">
    <property type="entry name" value="Arfaptin homology (AH) domain/BAR domain"/>
    <property type="match status" value="1"/>
</dbReference>
<keyword evidence="3" id="KW-0206">Cytoskeleton</keyword>
<keyword evidence="7" id="KW-1185">Reference proteome</keyword>
<evidence type="ECO:0000256" key="1">
    <source>
        <dbReference type="ARBA" id="ARBA00004245"/>
    </source>
</evidence>
<organism evidence="6 7">
    <name type="scientific">Aphidius gifuensis</name>
    <name type="common">Parasitoid wasp</name>
    <dbReference type="NCBI Taxonomy" id="684658"/>
    <lineage>
        <taxon>Eukaryota</taxon>
        <taxon>Metazoa</taxon>
        <taxon>Ecdysozoa</taxon>
        <taxon>Arthropoda</taxon>
        <taxon>Hexapoda</taxon>
        <taxon>Insecta</taxon>
        <taxon>Pterygota</taxon>
        <taxon>Neoptera</taxon>
        <taxon>Endopterygota</taxon>
        <taxon>Hymenoptera</taxon>
        <taxon>Apocrita</taxon>
        <taxon>Ichneumonoidea</taxon>
        <taxon>Braconidae</taxon>
        <taxon>Aphidiinae</taxon>
        <taxon>Aphidius</taxon>
    </lineage>
</organism>
<dbReference type="Proteomes" id="UP000639338">
    <property type="component" value="Unassembled WGS sequence"/>
</dbReference>
<dbReference type="GO" id="GO:0005737">
    <property type="term" value="C:cytoplasm"/>
    <property type="evidence" value="ECO:0007669"/>
    <property type="project" value="InterPro"/>
</dbReference>
<comment type="subcellular location">
    <subcellularLocation>
        <location evidence="1">Cytoplasm</location>
        <location evidence="1">Cytoskeleton</location>
    </subcellularLocation>
</comment>
<feature type="domain" description="BAR" evidence="5">
    <location>
        <begin position="15"/>
        <end position="239"/>
    </location>
</feature>
<dbReference type="InterPro" id="IPR027267">
    <property type="entry name" value="AH/BAR_dom_sf"/>
</dbReference>
<sequence>MTWNPRKKCFLTQRPTSAHPLLTPAEDRDLDVAVQQLIHVESSTLKLMKQTKLYLEAICNLDKADQKLTTNLSTSGLVYLSDNFRQIVEDYHSVTNQVGKAVQEMVNLTQKTFLEPLKKLRDKFSLVAEALVKREELLTVWKTSYNRLKKLQEKKDKTANHVAKLEREKRAEDIAAKELKAVHLKLLSDFPWFLEKRLEYVKPSVHALIMIQLDYYGNTTKLFTQLMPAFDNSSSPASFAISDEDYNAKIQKQYYNIINKQ</sequence>
<dbReference type="SUPFAM" id="SSF103657">
    <property type="entry name" value="BAR/IMD domain-like"/>
    <property type="match status" value="1"/>
</dbReference>
<protein>
    <recommendedName>
        <fullName evidence="5">BAR domain-containing protein</fullName>
    </recommendedName>
</protein>
<dbReference type="PROSITE" id="PS51021">
    <property type="entry name" value="BAR"/>
    <property type="match status" value="1"/>
</dbReference>
<accession>A0A834XTM2</accession>
<dbReference type="GO" id="GO:0006897">
    <property type="term" value="P:endocytosis"/>
    <property type="evidence" value="ECO:0007669"/>
    <property type="project" value="InterPro"/>
</dbReference>
<dbReference type="EMBL" id="JACMRX010000003">
    <property type="protein sequence ID" value="KAF7993238.1"/>
    <property type="molecule type" value="Genomic_DNA"/>
</dbReference>
<evidence type="ECO:0000259" key="5">
    <source>
        <dbReference type="PROSITE" id="PS51021"/>
    </source>
</evidence>
<keyword evidence="4" id="KW-0175">Coiled coil</keyword>
<proteinExistence type="predicted"/>
<dbReference type="InterPro" id="IPR046982">
    <property type="entry name" value="BIN3/RVS161-like"/>
</dbReference>
<dbReference type="GO" id="GO:0051666">
    <property type="term" value="P:actin cortical patch localization"/>
    <property type="evidence" value="ECO:0007669"/>
    <property type="project" value="InterPro"/>
</dbReference>
<feature type="coiled-coil region" evidence="4">
    <location>
        <begin position="148"/>
        <end position="182"/>
    </location>
</feature>
<reference evidence="6 7" key="1">
    <citation type="submission" date="2020-08" db="EMBL/GenBank/DDBJ databases">
        <title>Aphidius gifuensis genome sequencing and assembly.</title>
        <authorList>
            <person name="Du Z."/>
        </authorList>
    </citation>
    <scope>NUCLEOTIDE SEQUENCE [LARGE SCALE GENOMIC DNA]</scope>
    <source>
        <strain evidence="6">YNYX2018</strain>
        <tissue evidence="6">Adults</tissue>
    </source>
</reference>
<name>A0A834XTM2_APHGI</name>
<dbReference type="PANTHER" id="PTHR47174">
    <property type="entry name" value="BRIDGING INTEGRATOR 3"/>
    <property type="match status" value="1"/>
</dbReference>
<dbReference type="GO" id="GO:0015629">
    <property type="term" value="C:actin cytoskeleton"/>
    <property type="evidence" value="ECO:0007669"/>
    <property type="project" value="TreeGrafter"/>
</dbReference>
<dbReference type="PANTHER" id="PTHR47174:SF3">
    <property type="entry name" value="BRIDGING INTEGRATOR 3"/>
    <property type="match status" value="1"/>
</dbReference>
<dbReference type="GO" id="GO:0097320">
    <property type="term" value="P:plasma membrane tubulation"/>
    <property type="evidence" value="ECO:0007669"/>
    <property type="project" value="TreeGrafter"/>
</dbReference>
<evidence type="ECO:0000256" key="3">
    <source>
        <dbReference type="ARBA" id="ARBA00023212"/>
    </source>
</evidence>
<dbReference type="OrthoDB" id="446293at2759"/>
<gene>
    <name evidence="6" type="ORF">HCN44_006298</name>
</gene>
<evidence type="ECO:0000313" key="6">
    <source>
        <dbReference type="EMBL" id="KAF7993238.1"/>
    </source>
</evidence>
<dbReference type="InterPro" id="IPR004148">
    <property type="entry name" value="BAR_dom"/>
</dbReference>
<dbReference type="Pfam" id="PF03114">
    <property type="entry name" value="BAR"/>
    <property type="match status" value="1"/>
</dbReference>
<dbReference type="GO" id="GO:0008289">
    <property type="term" value="F:lipid binding"/>
    <property type="evidence" value="ECO:0007669"/>
    <property type="project" value="TreeGrafter"/>
</dbReference>
<comment type="caution">
    <text evidence="6">The sequence shown here is derived from an EMBL/GenBank/DDBJ whole genome shotgun (WGS) entry which is preliminary data.</text>
</comment>